<proteinExistence type="predicted"/>
<dbReference type="EMBL" id="BARS01011291">
    <property type="protein sequence ID" value="GAF88322.1"/>
    <property type="molecule type" value="Genomic_DNA"/>
</dbReference>
<protein>
    <submittedName>
        <fullName evidence="1">Uncharacterized protein</fullName>
    </submittedName>
</protein>
<gene>
    <name evidence="1" type="ORF">S01H1_20592</name>
</gene>
<sequence length="74" mass="7698">MSVAASDLQVYGAANMPEDDSSTVGGAVDESIKVVFTDLASNDTIDMVSDDAGDTDQVYRAYGFNAAGARITED</sequence>
<comment type="caution">
    <text evidence="1">The sequence shown here is derived from an EMBL/GenBank/DDBJ whole genome shotgun (WGS) entry which is preliminary data.</text>
</comment>
<feature type="non-terminal residue" evidence="1">
    <location>
        <position position="74"/>
    </location>
</feature>
<evidence type="ECO:0000313" key="1">
    <source>
        <dbReference type="EMBL" id="GAF88322.1"/>
    </source>
</evidence>
<dbReference type="AlphaFoldDB" id="X0TJJ0"/>
<name>X0TJJ0_9ZZZZ</name>
<reference evidence="1" key="1">
    <citation type="journal article" date="2014" name="Front. Microbiol.">
        <title>High frequency of phylogenetically diverse reductive dehalogenase-homologous genes in deep subseafloor sedimentary metagenomes.</title>
        <authorList>
            <person name="Kawai M."/>
            <person name="Futagami T."/>
            <person name="Toyoda A."/>
            <person name="Takaki Y."/>
            <person name="Nishi S."/>
            <person name="Hori S."/>
            <person name="Arai W."/>
            <person name="Tsubouchi T."/>
            <person name="Morono Y."/>
            <person name="Uchiyama I."/>
            <person name="Ito T."/>
            <person name="Fujiyama A."/>
            <person name="Inagaki F."/>
            <person name="Takami H."/>
        </authorList>
    </citation>
    <scope>NUCLEOTIDE SEQUENCE</scope>
    <source>
        <strain evidence="1">Expedition CK06-06</strain>
    </source>
</reference>
<accession>X0TJJ0</accession>
<organism evidence="1">
    <name type="scientific">marine sediment metagenome</name>
    <dbReference type="NCBI Taxonomy" id="412755"/>
    <lineage>
        <taxon>unclassified sequences</taxon>
        <taxon>metagenomes</taxon>
        <taxon>ecological metagenomes</taxon>
    </lineage>
</organism>